<dbReference type="GeneID" id="89521670"/>
<keyword evidence="2" id="KW-1185">Reference proteome</keyword>
<protein>
    <recommendedName>
        <fullName evidence="3">DUF2313 domain-containing protein</fullName>
    </recommendedName>
</protein>
<dbReference type="KEGG" id="obj:EIO64_13745"/>
<name>A0A4D7AR31_9FIRM</name>
<evidence type="ECO:0000313" key="1">
    <source>
        <dbReference type="EMBL" id="QCI60141.1"/>
    </source>
</evidence>
<dbReference type="AlphaFoldDB" id="A0A4D7AR31"/>
<proteinExistence type="predicted"/>
<gene>
    <name evidence="1" type="ORF">EIO64_13745</name>
</gene>
<evidence type="ECO:0000313" key="2">
    <source>
        <dbReference type="Proteomes" id="UP000298642"/>
    </source>
</evidence>
<dbReference type="Proteomes" id="UP000298642">
    <property type="component" value="Chromosome"/>
</dbReference>
<organism evidence="1 2">
    <name type="scientific">Dysosmobacter welbionis</name>
    <dbReference type="NCBI Taxonomy" id="2093857"/>
    <lineage>
        <taxon>Bacteria</taxon>
        <taxon>Bacillati</taxon>
        <taxon>Bacillota</taxon>
        <taxon>Clostridia</taxon>
        <taxon>Eubacteriales</taxon>
        <taxon>Oscillospiraceae</taxon>
        <taxon>Dysosmobacter</taxon>
    </lineage>
</organism>
<sequence>MYEAHLRSLLSPLGIYDLEEHSASGAAVCALGTGLDTVSRRLEEIEREALTATAEGEGLARREALFARRPAAVTAEDRRAAIAALLQIDGDSLTPAAIDRTIRGCGIRARALEMGGGQLRVIFPEVAGEPEDFDQIRKIILDILPCHLEVEFYFRYLTWAECEAAGYTWGQVEAAEYTWESFQLAVPPER</sequence>
<dbReference type="EMBL" id="CP034413">
    <property type="protein sequence ID" value="QCI60141.1"/>
    <property type="molecule type" value="Genomic_DNA"/>
</dbReference>
<dbReference type="RefSeq" id="WP_119310633.1">
    <property type="nucleotide sequence ID" value="NZ_CAUWCU010000001.1"/>
</dbReference>
<reference evidence="2" key="1">
    <citation type="submission" date="2018-12" db="EMBL/GenBank/DDBJ databases">
        <title>Dusodibacter welbiota gen. nov., sp. nov., isolated from human faeces and emended description of the Oscillibacter genus.</title>
        <authorList>
            <person name="Le Roy T."/>
            <person name="Van der Smissen P."/>
            <person name="Delzenne N."/>
            <person name="Muccioli G."/>
            <person name="Collet J.F."/>
            <person name="Cani P.D."/>
        </authorList>
    </citation>
    <scope>NUCLEOTIDE SEQUENCE [LARGE SCALE GENOMIC DNA]</scope>
    <source>
        <strain evidence="2">J115</strain>
    </source>
</reference>
<accession>A0A4D7AR31</accession>
<evidence type="ECO:0008006" key="3">
    <source>
        <dbReference type="Google" id="ProtNLM"/>
    </source>
</evidence>